<reference evidence="2" key="1">
    <citation type="submission" date="2021-01" db="EMBL/GenBank/DDBJ databases">
        <authorList>
            <person name="Corre E."/>
            <person name="Pelletier E."/>
            <person name="Niang G."/>
            <person name="Scheremetjew M."/>
            <person name="Finn R."/>
            <person name="Kale V."/>
            <person name="Holt S."/>
            <person name="Cochrane G."/>
            <person name="Meng A."/>
            <person name="Brown T."/>
            <person name="Cohen L."/>
        </authorList>
    </citation>
    <scope>NUCLEOTIDE SEQUENCE</scope>
    <source>
        <strain evidence="2">PLY429</strain>
    </source>
</reference>
<name>A0A7S1T133_9CHLO</name>
<accession>A0A7S1T133</accession>
<organism evidence="2">
    <name type="scientific">Tetraselmis chuii</name>
    <dbReference type="NCBI Taxonomy" id="63592"/>
    <lineage>
        <taxon>Eukaryota</taxon>
        <taxon>Viridiplantae</taxon>
        <taxon>Chlorophyta</taxon>
        <taxon>core chlorophytes</taxon>
        <taxon>Chlorodendrophyceae</taxon>
        <taxon>Chlorodendrales</taxon>
        <taxon>Chlorodendraceae</taxon>
        <taxon>Tetraselmis</taxon>
    </lineage>
</organism>
<evidence type="ECO:0000313" key="2">
    <source>
        <dbReference type="EMBL" id="CAD9215119.1"/>
    </source>
</evidence>
<evidence type="ECO:0000256" key="1">
    <source>
        <dbReference type="SAM" id="Phobius"/>
    </source>
</evidence>
<dbReference type="AlphaFoldDB" id="A0A7S1T133"/>
<feature type="transmembrane region" description="Helical" evidence="1">
    <location>
        <begin position="46"/>
        <end position="67"/>
    </location>
</feature>
<gene>
    <name evidence="2" type="ORF">TCHU04912_LOCUS17359</name>
</gene>
<keyword evidence="1" id="KW-0472">Membrane</keyword>
<protein>
    <submittedName>
        <fullName evidence="2">Uncharacterized protein</fullName>
    </submittedName>
</protein>
<keyword evidence="1" id="KW-0812">Transmembrane</keyword>
<dbReference type="EMBL" id="HBGG01033159">
    <property type="protein sequence ID" value="CAD9215119.1"/>
    <property type="molecule type" value="Transcribed_RNA"/>
</dbReference>
<feature type="transmembrane region" description="Helical" evidence="1">
    <location>
        <begin position="79"/>
        <end position="99"/>
    </location>
</feature>
<keyword evidence="1" id="KW-1133">Transmembrane helix</keyword>
<sequence length="101" mass="11095">MRMCIGSTPADQVSKSKTFLRHFTKKLDSVRRSAAPSPSVTSNACLFALIWGIFRLAICLLPCSTFHSSSGITFNAIEAVPSPPSTFLLFPGILFLRVFRD</sequence>
<proteinExistence type="predicted"/>